<comment type="similarity">
    <text evidence="5">Belongs to the TUBGCP family.</text>
</comment>
<evidence type="ECO:0000313" key="8">
    <source>
        <dbReference type="Proteomes" id="UP000291343"/>
    </source>
</evidence>
<keyword evidence="3 5" id="KW-0493">Microtubule</keyword>
<evidence type="ECO:0000256" key="5">
    <source>
        <dbReference type="RuleBase" id="RU363050"/>
    </source>
</evidence>
<organism evidence="7 8">
    <name type="scientific">Laodelphax striatellus</name>
    <name type="common">Small brown planthopper</name>
    <name type="synonym">Delphax striatella</name>
    <dbReference type="NCBI Taxonomy" id="195883"/>
    <lineage>
        <taxon>Eukaryota</taxon>
        <taxon>Metazoa</taxon>
        <taxon>Ecdysozoa</taxon>
        <taxon>Arthropoda</taxon>
        <taxon>Hexapoda</taxon>
        <taxon>Insecta</taxon>
        <taxon>Pterygota</taxon>
        <taxon>Neoptera</taxon>
        <taxon>Paraneoptera</taxon>
        <taxon>Hemiptera</taxon>
        <taxon>Auchenorrhyncha</taxon>
        <taxon>Fulgoroidea</taxon>
        <taxon>Delphacidae</taxon>
        <taxon>Criomorphinae</taxon>
        <taxon>Laodelphax</taxon>
    </lineage>
</organism>
<name>A0A482XAS8_LAOST</name>
<evidence type="ECO:0000256" key="4">
    <source>
        <dbReference type="ARBA" id="ARBA00023212"/>
    </source>
</evidence>
<proteinExistence type="inferred from homology"/>
<dbReference type="GO" id="GO:0000278">
    <property type="term" value="P:mitotic cell cycle"/>
    <property type="evidence" value="ECO:0007669"/>
    <property type="project" value="TreeGrafter"/>
</dbReference>
<dbReference type="OrthoDB" id="78652at2759"/>
<dbReference type="Proteomes" id="UP000291343">
    <property type="component" value="Unassembled WGS sequence"/>
</dbReference>
<dbReference type="GO" id="GO:0051225">
    <property type="term" value="P:spindle assembly"/>
    <property type="evidence" value="ECO:0007669"/>
    <property type="project" value="TreeGrafter"/>
</dbReference>
<keyword evidence="2 5" id="KW-0963">Cytoplasm</keyword>
<dbReference type="AlphaFoldDB" id="A0A482XAS8"/>
<sequence length="154" mass="17388">MLHEIILALHGCISKVLHTEGYAVELGKVLHPSEKELLKRILQIGGTYKKIESFIKKYASPTFEVDIINDIDSNGRILNGLYLQAFCFGLQTVLTPYSEKVVELEKDALKDPHLSLSSIHTQVDCYSQLLAMLSNMIDEVRGTARRYIVNIKIN</sequence>
<keyword evidence="4 5" id="KW-0206">Cytoskeleton</keyword>
<dbReference type="GO" id="GO:0007020">
    <property type="term" value="P:microtubule nucleation"/>
    <property type="evidence" value="ECO:0007669"/>
    <property type="project" value="InterPro"/>
</dbReference>
<dbReference type="STRING" id="195883.A0A482XAS8"/>
<evidence type="ECO:0000256" key="3">
    <source>
        <dbReference type="ARBA" id="ARBA00022701"/>
    </source>
</evidence>
<evidence type="ECO:0000256" key="1">
    <source>
        <dbReference type="ARBA" id="ARBA00004267"/>
    </source>
</evidence>
<evidence type="ECO:0000259" key="6">
    <source>
        <dbReference type="Pfam" id="PF17681"/>
    </source>
</evidence>
<dbReference type="InParanoid" id="A0A482XAS8"/>
<evidence type="ECO:0000256" key="2">
    <source>
        <dbReference type="ARBA" id="ARBA00022490"/>
    </source>
</evidence>
<dbReference type="GO" id="GO:0043015">
    <property type="term" value="F:gamma-tubulin binding"/>
    <property type="evidence" value="ECO:0007669"/>
    <property type="project" value="InterPro"/>
</dbReference>
<evidence type="ECO:0000313" key="7">
    <source>
        <dbReference type="EMBL" id="RZF42793.1"/>
    </source>
</evidence>
<feature type="domain" description="Gamma tubulin complex component protein N-terminal" evidence="6">
    <location>
        <begin position="2"/>
        <end position="141"/>
    </location>
</feature>
<protein>
    <recommendedName>
        <fullName evidence="5">Gamma-tubulin complex component</fullName>
    </recommendedName>
</protein>
<dbReference type="InterPro" id="IPR041470">
    <property type="entry name" value="GCP_N"/>
</dbReference>
<dbReference type="PANTHER" id="PTHR19302">
    <property type="entry name" value="GAMMA TUBULIN COMPLEX PROTEIN"/>
    <property type="match status" value="1"/>
</dbReference>
<dbReference type="Pfam" id="PF17681">
    <property type="entry name" value="GCP_N_terminal"/>
    <property type="match status" value="1"/>
</dbReference>
<dbReference type="GO" id="GO:0051011">
    <property type="term" value="F:microtubule minus-end binding"/>
    <property type="evidence" value="ECO:0007669"/>
    <property type="project" value="TreeGrafter"/>
</dbReference>
<dbReference type="GO" id="GO:0000930">
    <property type="term" value="C:gamma-tubulin complex"/>
    <property type="evidence" value="ECO:0007669"/>
    <property type="project" value="TreeGrafter"/>
</dbReference>
<dbReference type="SMR" id="A0A482XAS8"/>
<dbReference type="PANTHER" id="PTHR19302:SF27">
    <property type="entry name" value="GAMMA-TUBULIN COMPLEX COMPONENT 4"/>
    <property type="match status" value="1"/>
</dbReference>
<dbReference type="GO" id="GO:0031122">
    <property type="term" value="P:cytoplasmic microtubule organization"/>
    <property type="evidence" value="ECO:0007669"/>
    <property type="project" value="TreeGrafter"/>
</dbReference>
<reference evidence="7 8" key="1">
    <citation type="journal article" date="2017" name="Gigascience">
        <title>Genome sequence of the small brown planthopper, Laodelphax striatellus.</title>
        <authorList>
            <person name="Zhu J."/>
            <person name="Jiang F."/>
            <person name="Wang X."/>
            <person name="Yang P."/>
            <person name="Bao Y."/>
            <person name="Zhao W."/>
            <person name="Wang W."/>
            <person name="Lu H."/>
            <person name="Wang Q."/>
            <person name="Cui N."/>
            <person name="Li J."/>
            <person name="Chen X."/>
            <person name="Luo L."/>
            <person name="Yu J."/>
            <person name="Kang L."/>
            <person name="Cui F."/>
        </authorList>
    </citation>
    <scope>NUCLEOTIDE SEQUENCE [LARGE SCALE GENOMIC DNA]</scope>
    <source>
        <strain evidence="7">Lst14</strain>
    </source>
</reference>
<dbReference type="GO" id="GO:0005874">
    <property type="term" value="C:microtubule"/>
    <property type="evidence" value="ECO:0007669"/>
    <property type="project" value="UniProtKB-KW"/>
</dbReference>
<accession>A0A482XAS8</accession>
<dbReference type="GO" id="GO:0000922">
    <property type="term" value="C:spindle pole"/>
    <property type="evidence" value="ECO:0007669"/>
    <property type="project" value="InterPro"/>
</dbReference>
<comment type="caution">
    <text evidence="7">The sequence shown here is derived from an EMBL/GenBank/DDBJ whole genome shotgun (WGS) entry which is preliminary data.</text>
</comment>
<keyword evidence="8" id="KW-1185">Reference proteome</keyword>
<dbReference type="InterPro" id="IPR007259">
    <property type="entry name" value="GCP"/>
</dbReference>
<dbReference type="GO" id="GO:0051321">
    <property type="term" value="P:meiotic cell cycle"/>
    <property type="evidence" value="ECO:0007669"/>
    <property type="project" value="TreeGrafter"/>
</dbReference>
<comment type="subcellular location">
    <subcellularLocation>
        <location evidence="1 5">Cytoplasm</location>
        <location evidence="1 5">Cytoskeleton</location>
        <location evidence="1 5">Microtubule organizing center</location>
    </subcellularLocation>
</comment>
<gene>
    <name evidence="7" type="ORF">LSTR_LSTR016579</name>
</gene>
<dbReference type="EMBL" id="QKKF02014146">
    <property type="protein sequence ID" value="RZF42793.1"/>
    <property type="molecule type" value="Genomic_DNA"/>
</dbReference>